<protein>
    <submittedName>
        <fullName evidence="2">Uncharacterized protein</fullName>
    </submittedName>
</protein>
<dbReference type="KEGG" id="lxy:O159_18030"/>
<dbReference type="EMBL" id="CP006734">
    <property type="protein sequence ID" value="AGW41837.1"/>
    <property type="molecule type" value="Genomic_DNA"/>
</dbReference>
<evidence type="ECO:0000313" key="3">
    <source>
        <dbReference type="Proteomes" id="UP000016743"/>
    </source>
</evidence>
<dbReference type="eggNOG" id="ENOG50335FT">
    <property type="taxonomic scope" value="Bacteria"/>
</dbReference>
<feature type="compositionally biased region" description="Low complexity" evidence="1">
    <location>
        <begin position="38"/>
        <end position="53"/>
    </location>
</feature>
<feature type="region of interest" description="Disordered" evidence="1">
    <location>
        <begin position="94"/>
        <end position="122"/>
    </location>
</feature>
<feature type="region of interest" description="Disordered" evidence="1">
    <location>
        <begin position="167"/>
        <end position="192"/>
    </location>
</feature>
<feature type="compositionally biased region" description="Basic and acidic residues" evidence="1">
    <location>
        <begin position="175"/>
        <end position="192"/>
    </location>
</feature>
<dbReference type="OrthoDB" id="5120158at2"/>
<evidence type="ECO:0000256" key="1">
    <source>
        <dbReference type="SAM" id="MobiDB-lite"/>
    </source>
</evidence>
<name>U3PAQ2_LEIXC</name>
<proteinExistence type="predicted"/>
<reference evidence="2 3" key="1">
    <citation type="journal article" date="2013" name="Genome Announc.">
        <title>Complete Genome Sequence of Leifsonia xyli subsp. cynodontis Strain DSM46306, a Gram-Positive Bacterial Pathogen of Grasses.</title>
        <authorList>
            <person name="Monteiro-Vitorello C.B."/>
            <person name="Zerillo M.M."/>
            <person name="Van Sluys M.A."/>
            <person name="Camargo L.E."/>
            <person name="Kitajima J.P."/>
        </authorList>
    </citation>
    <scope>NUCLEOTIDE SEQUENCE [LARGE SCALE GENOMIC DNA]</scope>
    <source>
        <strain evidence="2 3">DSM 46306</strain>
    </source>
</reference>
<dbReference type="Proteomes" id="UP000016743">
    <property type="component" value="Chromosome"/>
</dbReference>
<gene>
    <name evidence="2" type="ORF">O159_18030</name>
</gene>
<dbReference type="HOGENOM" id="CLU_128047_0_0_11"/>
<dbReference type="RefSeq" id="WP_021755322.1">
    <property type="nucleotide sequence ID" value="NC_022438.1"/>
</dbReference>
<dbReference type="AlphaFoldDB" id="U3PAQ2"/>
<organism evidence="2 3">
    <name type="scientific">Leifsonia xyli subsp. cynodontis DSM 46306</name>
    <dbReference type="NCBI Taxonomy" id="1389489"/>
    <lineage>
        <taxon>Bacteria</taxon>
        <taxon>Bacillati</taxon>
        <taxon>Actinomycetota</taxon>
        <taxon>Actinomycetes</taxon>
        <taxon>Micrococcales</taxon>
        <taxon>Microbacteriaceae</taxon>
        <taxon>Leifsonia</taxon>
    </lineage>
</organism>
<evidence type="ECO:0000313" key="2">
    <source>
        <dbReference type="EMBL" id="AGW41837.1"/>
    </source>
</evidence>
<sequence>MAIGGGAIVLLSGCGSPDLNDSLKERGNGHTLQRSFSTGEAGAKAAAETGKGTPSWVPAGAKDIFLAMRTTGDERIMTMAATAAMLPAGSCQDWHATQRPARPEATVQSSDENSDEQKLTWRNAPTIKADWWPTTEPAFTKLCDSVWWVGEQDGKLFAFSPELTKVTIETQPETYTRDHRDDSRPTDEAHAE</sequence>
<dbReference type="PATRIC" id="fig|1389489.3.peg.1735"/>
<feature type="region of interest" description="Disordered" evidence="1">
    <location>
        <begin position="21"/>
        <end position="54"/>
    </location>
</feature>
<keyword evidence="3" id="KW-1185">Reference proteome</keyword>
<accession>U3PAQ2</accession>